<evidence type="ECO:0000313" key="1">
    <source>
        <dbReference type="EMBL" id="BCR90557.1"/>
    </source>
</evidence>
<dbReference type="Pfam" id="PF11917">
    <property type="entry name" value="DUF3435"/>
    <property type="match status" value="1"/>
</dbReference>
<dbReference type="GeneID" id="66984915"/>
<dbReference type="Proteomes" id="UP000637239">
    <property type="component" value="Chromosome 6"/>
</dbReference>
<sequence length="70" mass="7796">MLEPRNSTAVIEEVTDALQNVILQHADIRTFVQHYEVDVDLDVQGIIRKTGSQTPLVRFACSLSASIDLN</sequence>
<reference evidence="1" key="2">
    <citation type="submission" date="2021-02" db="EMBL/GenBank/DDBJ databases">
        <title>Aspergillus chevalieri M1 genome sequence.</title>
        <authorList>
            <person name="Kadooka C."/>
            <person name="Mori K."/>
            <person name="Futagami T."/>
        </authorList>
    </citation>
    <scope>NUCLEOTIDE SEQUENCE</scope>
    <source>
        <strain evidence="1">M1</strain>
    </source>
</reference>
<dbReference type="KEGG" id="ache:ACHE_60443S"/>
<dbReference type="RefSeq" id="XP_043139079.1">
    <property type="nucleotide sequence ID" value="XM_043281617.1"/>
</dbReference>
<protein>
    <submittedName>
        <fullName evidence="1">Uncharacterized protein</fullName>
    </submittedName>
</protein>
<dbReference type="AlphaFoldDB" id="A0A7R7ZRP6"/>
<reference evidence="1" key="1">
    <citation type="submission" date="2021-01" db="EMBL/GenBank/DDBJ databases">
        <authorList>
            <consortium name="Aspergillus chevalieri M1 genome sequencing consortium"/>
            <person name="Kazuki M."/>
            <person name="Futagami T."/>
        </authorList>
    </citation>
    <scope>NUCLEOTIDE SEQUENCE</scope>
    <source>
        <strain evidence="1">M1</strain>
    </source>
</reference>
<name>A0A7R7ZRP6_ASPCH</name>
<dbReference type="InterPro" id="IPR021842">
    <property type="entry name" value="DUF3435"/>
</dbReference>
<dbReference type="EMBL" id="AP024421">
    <property type="protein sequence ID" value="BCR90557.1"/>
    <property type="molecule type" value="Genomic_DNA"/>
</dbReference>
<organism evidence="1 2">
    <name type="scientific">Aspergillus chevalieri</name>
    <name type="common">Eurotium chevalieri</name>
    <dbReference type="NCBI Taxonomy" id="182096"/>
    <lineage>
        <taxon>Eukaryota</taxon>
        <taxon>Fungi</taxon>
        <taxon>Dikarya</taxon>
        <taxon>Ascomycota</taxon>
        <taxon>Pezizomycotina</taxon>
        <taxon>Eurotiomycetes</taxon>
        <taxon>Eurotiomycetidae</taxon>
        <taxon>Eurotiales</taxon>
        <taxon>Aspergillaceae</taxon>
        <taxon>Aspergillus</taxon>
        <taxon>Aspergillus subgen. Aspergillus</taxon>
    </lineage>
</organism>
<evidence type="ECO:0000313" key="2">
    <source>
        <dbReference type="Proteomes" id="UP000637239"/>
    </source>
</evidence>
<accession>A0A7R7ZRP6</accession>
<keyword evidence="2" id="KW-1185">Reference proteome</keyword>
<proteinExistence type="predicted"/>
<gene>
    <name evidence="1" type="ORF">ACHE_60443S</name>
</gene>